<feature type="transmembrane region" description="Helical" evidence="1">
    <location>
        <begin position="22"/>
        <end position="47"/>
    </location>
</feature>
<keyword evidence="1" id="KW-0812">Transmembrane</keyword>
<dbReference type="RefSeq" id="WP_326505027.1">
    <property type="nucleotide sequence ID" value="NZ_JAWIIV010000002.1"/>
</dbReference>
<evidence type="ECO:0000256" key="1">
    <source>
        <dbReference type="SAM" id="Phobius"/>
    </source>
</evidence>
<evidence type="ECO:0000313" key="2">
    <source>
        <dbReference type="EMBL" id="MEC4718277.1"/>
    </source>
</evidence>
<name>A0ABU6J3T1_9BURK</name>
<protein>
    <submittedName>
        <fullName evidence="2">Uncharacterized protein</fullName>
    </submittedName>
</protein>
<dbReference type="Proteomes" id="UP001352263">
    <property type="component" value="Unassembled WGS sequence"/>
</dbReference>
<reference evidence="2 3" key="1">
    <citation type="submission" date="2023-10" db="EMBL/GenBank/DDBJ databases">
        <title>Noviherbaspirillum sp. CPCC 100848 genome assembly.</title>
        <authorList>
            <person name="Li X.Y."/>
            <person name="Fang X.M."/>
        </authorList>
    </citation>
    <scope>NUCLEOTIDE SEQUENCE [LARGE SCALE GENOMIC DNA]</scope>
    <source>
        <strain evidence="2 3">CPCC 100848</strain>
    </source>
</reference>
<keyword evidence="3" id="KW-1185">Reference proteome</keyword>
<sequence>MLNQVDHYFHSKPNRISGAGRTLIRVGGFLFVMGIVGKALAVFLSAFQPLVQQPKATKTLTELYPTLPLWWVPETAFGFIGSGLLVVAGFCLVIYGQRTDRLFKLR</sequence>
<comment type="caution">
    <text evidence="2">The sequence shown here is derived from an EMBL/GenBank/DDBJ whole genome shotgun (WGS) entry which is preliminary data.</text>
</comment>
<proteinExistence type="predicted"/>
<dbReference type="EMBL" id="JAWIIV010000002">
    <property type="protein sequence ID" value="MEC4718277.1"/>
    <property type="molecule type" value="Genomic_DNA"/>
</dbReference>
<gene>
    <name evidence="2" type="ORF">RY831_03895</name>
</gene>
<evidence type="ECO:0000313" key="3">
    <source>
        <dbReference type="Proteomes" id="UP001352263"/>
    </source>
</evidence>
<organism evidence="2 3">
    <name type="scientific">Noviherbaspirillum album</name>
    <dbReference type="NCBI Taxonomy" id="3080276"/>
    <lineage>
        <taxon>Bacteria</taxon>
        <taxon>Pseudomonadati</taxon>
        <taxon>Pseudomonadota</taxon>
        <taxon>Betaproteobacteria</taxon>
        <taxon>Burkholderiales</taxon>
        <taxon>Oxalobacteraceae</taxon>
        <taxon>Noviherbaspirillum</taxon>
    </lineage>
</organism>
<feature type="transmembrane region" description="Helical" evidence="1">
    <location>
        <begin position="76"/>
        <end position="96"/>
    </location>
</feature>
<keyword evidence="1" id="KW-1133">Transmembrane helix</keyword>
<accession>A0ABU6J3T1</accession>
<keyword evidence="1" id="KW-0472">Membrane</keyword>